<evidence type="ECO:0000256" key="1">
    <source>
        <dbReference type="ARBA" id="ARBA00004117"/>
    </source>
</evidence>
<dbReference type="GO" id="GO:0009425">
    <property type="term" value="C:bacterial-type flagellum basal body"/>
    <property type="evidence" value="ECO:0007669"/>
    <property type="project" value="UniProtKB-SubCell"/>
</dbReference>
<dbReference type="PRINTS" id="PR01005">
    <property type="entry name" value="FLGHOOKAP1"/>
</dbReference>
<evidence type="ECO:0000256" key="2">
    <source>
        <dbReference type="ARBA" id="ARBA00004613"/>
    </source>
</evidence>
<evidence type="ECO:0000259" key="10">
    <source>
        <dbReference type="Pfam" id="PF22638"/>
    </source>
</evidence>
<dbReference type="GO" id="GO:0005198">
    <property type="term" value="F:structural molecule activity"/>
    <property type="evidence" value="ECO:0007669"/>
    <property type="project" value="InterPro"/>
</dbReference>
<dbReference type="PANTHER" id="PTHR30033">
    <property type="entry name" value="FLAGELLAR HOOK-ASSOCIATED PROTEIN 1"/>
    <property type="match status" value="1"/>
</dbReference>
<reference evidence="12" key="1">
    <citation type="journal article" date="2011" name="J. Bacteriol.">
        <title>Genome sequences of eight morphologically diverse alphaproteobacteria.</title>
        <authorList>
            <consortium name="US DOE Joint Genome Institute"/>
            <person name="Brown P.J."/>
            <person name="Kysela D.T."/>
            <person name="Buechlein A."/>
            <person name="Hemmerich C."/>
            <person name="Brun Y.V."/>
        </authorList>
    </citation>
    <scope>NUCLEOTIDE SEQUENCE [LARGE SCALE GENOMIC DNA]</scope>
    <source>
        <strain evidence="12">ATCC 49814 / DSM 5838 / IFAM 1418</strain>
    </source>
</reference>
<dbReference type="NCBIfam" id="TIGR02492">
    <property type="entry name" value="flgK_ends"/>
    <property type="match status" value="1"/>
</dbReference>
<feature type="domain" description="Flagellar hook-associated protein FlgK helical" evidence="10">
    <location>
        <begin position="91"/>
        <end position="310"/>
    </location>
</feature>
<dbReference type="Pfam" id="PF00460">
    <property type="entry name" value="Flg_bb_rod"/>
    <property type="match status" value="1"/>
</dbReference>
<dbReference type="InterPro" id="IPR053927">
    <property type="entry name" value="FlgK_helical"/>
</dbReference>
<dbReference type="SUPFAM" id="SSF64518">
    <property type="entry name" value="Phase 1 flagellin"/>
    <property type="match status" value="1"/>
</dbReference>
<evidence type="ECO:0000256" key="7">
    <source>
        <dbReference type="SAM" id="Coils"/>
    </source>
</evidence>
<dbReference type="InterPro" id="IPR001444">
    <property type="entry name" value="Flag_bb_rod_N"/>
</dbReference>
<dbReference type="InterPro" id="IPR010930">
    <property type="entry name" value="Flg_bb/hook_C_dom"/>
</dbReference>
<keyword evidence="11" id="KW-0969">Cilium</keyword>
<evidence type="ECO:0000256" key="5">
    <source>
        <dbReference type="ARBA" id="ARBA00022525"/>
    </source>
</evidence>
<evidence type="ECO:0000259" key="8">
    <source>
        <dbReference type="Pfam" id="PF00460"/>
    </source>
</evidence>
<dbReference type="Pfam" id="PF06429">
    <property type="entry name" value="Flg_bbr_C"/>
    <property type="match status" value="1"/>
</dbReference>
<evidence type="ECO:0000256" key="4">
    <source>
        <dbReference type="ARBA" id="ARBA00016244"/>
    </source>
</evidence>
<feature type="domain" description="Flagellar basal-body/hook protein C-terminal" evidence="9">
    <location>
        <begin position="676"/>
        <end position="713"/>
    </location>
</feature>
<dbReference type="EMBL" id="CP001678">
    <property type="protein sequence ID" value="ACT59885.1"/>
    <property type="molecule type" value="Genomic_DNA"/>
</dbReference>
<dbReference type="STRING" id="582402.Hbal_2205"/>
<dbReference type="GO" id="GO:0044780">
    <property type="term" value="P:bacterial-type flagellum assembly"/>
    <property type="evidence" value="ECO:0007669"/>
    <property type="project" value="InterPro"/>
</dbReference>
<evidence type="ECO:0000313" key="11">
    <source>
        <dbReference type="EMBL" id="ACT59885.1"/>
    </source>
</evidence>
<accession>C6XM53</accession>
<dbReference type="GO" id="GO:0005576">
    <property type="term" value="C:extracellular region"/>
    <property type="evidence" value="ECO:0007669"/>
    <property type="project" value="UniProtKB-SubCell"/>
</dbReference>
<dbReference type="KEGG" id="hba:Hbal_2205"/>
<dbReference type="PANTHER" id="PTHR30033:SF2">
    <property type="entry name" value="FLAGELLAR HOOK PROTEIN"/>
    <property type="match status" value="1"/>
</dbReference>
<name>C6XM53_HIRBI</name>
<gene>
    <name evidence="11" type="ordered locus">Hbal_2205</name>
</gene>
<dbReference type="OrthoDB" id="7181295at2"/>
<evidence type="ECO:0000256" key="3">
    <source>
        <dbReference type="ARBA" id="ARBA00009677"/>
    </source>
</evidence>
<keyword evidence="5" id="KW-0964">Secreted</keyword>
<dbReference type="AlphaFoldDB" id="C6XM53"/>
<dbReference type="HOGENOM" id="CLU_012762_3_0_5"/>
<evidence type="ECO:0000256" key="6">
    <source>
        <dbReference type="ARBA" id="ARBA00023143"/>
    </source>
</evidence>
<keyword evidence="6" id="KW-0975">Bacterial flagellum</keyword>
<keyword evidence="7" id="KW-0175">Coiled coil</keyword>
<dbReference type="InterPro" id="IPR002371">
    <property type="entry name" value="FlgK"/>
</dbReference>
<evidence type="ECO:0000313" key="12">
    <source>
        <dbReference type="Proteomes" id="UP000002745"/>
    </source>
</evidence>
<protein>
    <recommendedName>
        <fullName evidence="4">Flagellar hook-associated protein 1</fullName>
    </recommendedName>
</protein>
<dbReference type="Pfam" id="PF22638">
    <property type="entry name" value="FlgK_D1"/>
    <property type="match status" value="1"/>
</dbReference>
<dbReference type="RefSeq" id="WP_015828035.1">
    <property type="nucleotide sequence ID" value="NC_012982.1"/>
</dbReference>
<feature type="domain" description="Flagellar basal body rod protein N-terminal" evidence="8">
    <location>
        <begin position="8"/>
        <end position="37"/>
    </location>
</feature>
<dbReference type="Proteomes" id="UP000002745">
    <property type="component" value="Chromosome"/>
</dbReference>
<proteinExistence type="inferred from homology"/>
<keyword evidence="12" id="KW-1185">Reference proteome</keyword>
<sequence length="714" mass="73798">MSIGSIMATSLSALRANQSALSTVSTNVANVNTEGYTRLDTHFNSLGAVSGSFGVEVKVQRAADKFLAASEMRTAATVGATSVLAGFMDRAQGLLGNPSDGGSVFASLDAVLDSMGSLALDPSSSLRQGSAISDIQNMLNQVNQTADELSALREEANAQLRSVIGEANTLMETIAELNTSIQQSKIAGVDATQAENEQSILIDRLSEIVDVRAQERPLGGVDLRTTNGYLLVSMEAASFSMGDVSGLQGYPSVEVSHSNESSKLPLDKYIQSGEIMGLIQARDVDIPELSVAFGEYASGLVDSLNAEHNNASAVPAPNVLTGSNTGLIDSDIHSFEGVAHMAITNSDGEIVRNLTIDFDAGNISGIDEFGAAVGPIAIGATVGGLATSLNTALGGDGTASFTNGVLEISANDASEGVAIRQDEDTPSDWAGRGFSHMFGLNNLIEKPTPTNYATGLGGAGEASPHGFTTGQTMTFDIRSNTGAILNTVTVSPTTGGTIADLVTQMNTSLNGYGSVSIDDDYGTITFQGAANTKSDSLDIVVDTTSRTGSGISATQFFGLSVAGSADRAKDIEIRDAILKDYSKLATAKPDLDGAVEGDSVLEVGDGRGATALSLSGAVIRQFGAAGGIAAQKTSINDYAARLAGAAGARATASEQALNSAETVRTEVAMRRESVEGVSIDEELVKMTQYQQAYNSASRMMQAASDMFDTLLRLV</sequence>
<feature type="coiled-coil region" evidence="7">
    <location>
        <begin position="132"/>
        <end position="166"/>
    </location>
</feature>
<keyword evidence="11" id="KW-0966">Cell projection</keyword>
<keyword evidence="11" id="KW-0282">Flagellum</keyword>
<dbReference type="eggNOG" id="COG1256">
    <property type="taxonomic scope" value="Bacteria"/>
</dbReference>
<comment type="similarity">
    <text evidence="3">Belongs to the flagella basal body rod proteins family.</text>
</comment>
<organism evidence="11 12">
    <name type="scientific">Hirschia baltica (strain ATCC 49814 / DSM 5838 / IFAM 1418)</name>
    <dbReference type="NCBI Taxonomy" id="582402"/>
    <lineage>
        <taxon>Bacteria</taxon>
        <taxon>Pseudomonadati</taxon>
        <taxon>Pseudomonadota</taxon>
        <taxon>Alphaproteobacteria</taxon>
        <taxon>Hyphomonadales</taxon>
        <taxon>Hyphomonadaceae</taxon>
        <taxon>Hirschia</taxon>
    </lineage>
</organism>
<dbReference type="GO" id="GO:0009424">
    <property type="term" value="C:bacterial-type flagellum hook"/>
    <property type="evidence" value="ECO:0007669"/>
    <property type="project" value="InterPro"/>
</dbReference>
<evidence type="ECO:0000259" key="9">
    <source>
        <dbReference type="Pfam" id="PF06429"/>
    </source>
</evidence>
<comment type="subcellular location">
    <subcellularLocation>
        <location evidence="1">Bacterial flagellum basal body</location>
    </subcellularLocation>
    <subcellularLocation>
        <location evidence="2">Secreted</location>
    </subcellularLocation>
</comment>